<dbReference type="Proteomes" id="UP001224392">
    <property type="component" value="Unassembled WGS sequence"/>
</dbReference>
<dbReference type="Pfam" id="PF22740">
    <property type="entry name" value="PapZ_C"/>
    <property type="match status" value="1"/>
</dbReference>
<gene>
    <name evidence="7" type="primary">rapZ</name>
    <name evidence="7" type="ORF">MNKW57_09170</name>
</gene>
<evidence type="ECO:0000256" key="1">
    <source>
        <dbReference type="ARBA" id="ARBA00022741"/>
    </source>
</evidence>
<sequence>MQLLEDVGFNCIDNLPASLLPELVGKVARSANEGSGNARLALGIDVRNPWSDLKQAPEVIEKLRGSGVQCDVIYLDARAPTLIRRFSETRRKHPLTDENTHLSEALEREKDLLAPIAALADLVIDTSGLSLHQLREQIKNRVVGHEAPGMAVLFQSFGFKHGVPLDADLVFDCRCLPNPYWMPELRSKTGADSEVAEFLLAQPETTEMLDDIATYLKRWLPRYQNSNRSYTCIGIGCTGGRHRSVFVAERLAEFFKDQFPDVQVKHREQAEH</sequence>
<dbReference type="PANTHER" id="PTHR30448">
    <property type="entry name" value="RNASE ADAPTER PROTEIN RAPZ"/>
    <property type="match status" value="1"/>
</dbReference>
<comment type="caution">
    <text evidence="4">Lacks conserved residue(s) required for the propagation of feature annotation.</text>
</comment>
<dbReference type="InterPro" id="IPR053931">
    <property type="entry name" value="RapZ_C"/>
</dbReference>
<feature type="domain" description="RapZ C-terminal" evidence="6">
    <location>
        <begin position="150"/>
        <end position="269"/>
    </location>
</feature>
<organism evidence="7 8">
    <name type="scientific">Biformimicrobium ophioploci</name>
    <dbReference type="NCBI Taxonomy" id="3036711"/>
    <lineage>
        <taxon>Bacteria</taxon>
        <taxon>Pseudomonadati</taxon>
        <taxon>Pseudomonadota</taxon>
        <taxon>Gammaproteobacteria</taxon>
        <taxon>Cellvibrionales</taxon>
        <taxon>Microbulbiferaceae</taxon>
        <taxon>Biformimicrobium</taxon>
    </lineage>
</organism>
<reference evidence="7 8" key="1">
    <citation type="submission" date="2023-04" db="EMBL/GenBank/DDBJ databases">
        <title>Marinobulbifer ophiurae gen. nov., sp. Nov., isolate from tissue of brittle star Ophioplocus japonicus.</title>
        <authorList>
            <person name="Kawano K."/>
            <person name="Sawayama S."/>
            <person name="Nakagawa S."/>
        </authorList>
    </citation>
    <scope>NUCLEOTIDE SEQUENCE [LARGE SCALE GENOMIC DNA]</scope>
    <source>
        <strain evidence="7 8">NKW57</strain>
    </source>
</reference>
<evidence type="ECO:0000256" key="3">
    <source>
        <dbReference type="ARBA" id="ARBA00023134"/>
    </source>
</evidence>
<keyword evidence="1 4" id="KW-0547">Nucleotide-binding</keyword>
<dbReference type="InterPro" id="IPR053930">
    <property type="entry name" value="RapZ-like_N"/>
</dbReference>
<evidence type="ECO:0000313" key="8">
    <source>
        <dbReference type="Proteomes" id="UP001224392"/>
    </source>
</evidence>
<dbReference type="PIRSF" id="PIRSF005052">
    <property type="entry name" value="P-loopkin"/>
    <property type="match status" value="1"/>
</dbReference>
<evidence type="ECO:0000256" key="2">
    <source>
        <dbReference type="ARBA" id="ARBA00022840"/>
    </source>
</evidence>
<dbReference type="PANTHER" id="PTHR30448:SF0">
    <property type="entry name" value="RNASE ADAPTER PROTEIN RAPZ"/>
    <property type="match status" value="1"/>
</dbReference>
<evidence type="ECO:0000256" key="4">
    <source>
        <dbReference type="HAMAP-Rule" id="MF_00636"/>
    </source>
</evidence>
<keyword evidence="8" id="KW-1185">Reference proteome</keyword>
<dbReference type="HAMAP" id="MF_00636">
    <property type="entry name" value="RapZ_like"/>
    <property type="match status" value="1"/>
</dbReference>
<feature type="domain" description="RapZ-like N-terminal" evidence="5">
    <location>
        <begin position="2"/>
        <end position="145"/>
    </location>
</feature>
<accession>A0ABQ6LX25</accession>
<comment type="caution">
    <text evidence="7">The sequence shown here is derived from an EMBL/GenBank/DDBJ whole genome shotgun (WGS) entry which is preliminary data.</text>
</comment>
<proteinExistence type="inferred from homology"/>
<evidence type="ECO:0000313" key="7">
    <source>
        <dbReference type="EMBL" id="GMG86596.1"/>
    </source>
</evidence>
<evidence type="ECO:0000259" key="6">
    <source>
        <dbReference type="Pfam" id="PF22740"/>
    </source>
</evidence>
<dbReference type="SUPFAM" id="SSF52540">
    <property type="entry name" value="P-loop containing nucleoside triphosphate hydrolases"/>
    <property type="match status" value="1"/>
</dbReference>
<dbReference type="NCBIfam" id="NF003828">
    <property type="entry name" value="PRK05416.1"/>
    <property type="match status" value="1"/>
</dbReference>
<protein>
    <submittedName>
        <fullName evidence="7">RNase adapter RapZ</fullName>
    </submittedName>
</protein>
<evidence type="ECO:0000259" key="5">
    <source>
        <dbReference type="Pfam" id="PF03668"/>
    </source>
</evidence>
<dbReference type="Gene3D" id="3.40.50.300">
    <property type="entry name" value="P-loop containing nucleotide triphosphate hydrolases"/>
    <property type="match status" value="1"/>
</dbReference>
<keyword evidence="3 4" id="KW-0342">GTP-binding</keyword>
<dbReference type="Pfam" id="PF03668">
    <property type="entry name" value="RapZ-like_N"/>
    <property type="match status" value="1"/>
</dbReference>
<feature type="binding site" evidence="4">
    <location>
        <begin position="45"/>
        <end position="48"/>
    </location>
    <ligand>
        <name>GTP</name>
        <dbReference type="ChEBI" id="CHEBI:37565"/>
    </ligand>
</feature>
<name>A0ABQ6LX25_9GAMM</name>
<dbReference type="InterPro" id="IPR027417">
    <property type="entry name" value="P-loop_NTPase"/>
</dbReference>
<keyword evidence="2 4" id="KW-0067">ATP-binding</keyword>
<dbReference type="InterPro" id="IPR005337">
    <property type="entry name" value="RapZ-like"/>
</dbReference>
<dbReference type="EMBL" id="BSYJ01000002">
    <property type="protein sequence ID" value="GMG86596.1"/>
    <property type="molecule type" value="Genomic_DNA"/>
</dbReference>